<dbReference type="Proteomes" id="UP001177744">
    <property type="component" value="Unassembled WGS sequence"/>
</dbReference>
<dbReference type="AlphaFoldDB" id="A0AA40LFR0"/>
<organism evidence="1 2">
    <name type="scientific">Cnephaeus nilssonii</name>
    <name type="common">Northern bat</name>
    <name type="synonym">Eptesicus nilssonii</name>
    <dbReference type="NCBI Taxonomy" id="3371016"/>
    <lineage>
        <taxon>Eukaryota</taxon>
        <taxon>Metazoa</taxon>
        <taxon>Chordata</taxon>
        <taxon>Craniata</taxon>
        <taxon>Vertebrata</taxon>
        <taxon>Euteleostomi</taxon>
        <taxon>Mammalia</taxon>
        <taxon>Eutheria</taxon>
        <taxon>Laurasiatheria</taxon>
        <taxon>Chiroptera</taxon>
        <taxon>Yangochiroptera</taxon>
        <taxon>Vespertilionidae</taxon>
        <taxon>Cnephaeus</taxon>
    </lineage>
</organism>
<reference evidence="1" key="1">
    <citation type="submission" date="2023-06" db="EMBL/GenBank/DDBJ databases">
        <title>Reference genome for the Northern bat (Eptesicus nilssonii), a most northern bat species.</title>
        <authorList>
            <person name="Laine V.N."/>
            <person name="Pulliainen A.T."/>
            <person name="Lilley T.M."/>
        </authorList>
    </citation>
    <scope>NUCLEOTIDE SEQUENCE</scope>
    <source>
        <strain evidence="1">BLF_Eptnil</strain>
        <tissue evidence="1">Kidney</tissue>
    </source>
</reference>
<proteinExistence type="predicted"/>
<name>A0AA40LFR0_CNENI</name>
<accession>A0AA40LFR0</accession>
<sequence length="249" mass="27322">MLSKVRGSPWEFGPQGNSLGEHWEVNSQRLSHQHQVQVPASSHRHLLGTETASIVVKKLLQEIIPRFKLPVVIGSDNGPAFVAKGQEKLKAGIHNHSLAQVLIGSARTQRATHKLVRNALPVPAMDPVHPFQPGDSMWGLYTVILSTPTAVKVDGVQIWLHHSQHLHQETAWILAASSLTHEIPSLGSTQARRRLDACRRETGLQIQASQSPPALAEPARSPNLAELARHIRRPGAEDAMAVPARHIKQ</sequence>
<protein>
    <submittedName>
        <fullName evidence="1">Uncharacterized protein</fullName>
    </submittedName>
</protein>
<dbReference type="Gene3D" id="2.30.30.850">
    <property type="match status" value="1"/>
</dbReference>
<evidence type="ECO:0000313" key="2">
    <source>
        <dbReference type="Proteomes" id="UP001177744"/>
    </source>
</evidence>
<keyword evidence="2" id="KW-1185">Reference proteome</keyword>
<evidence type="ECO:0000313" key="1">
    <source>
        <dbReference type="EMBL" id="KAK1331891.1"/>
    </source>
</evidence>
<dbReference type="EMBL" id="JAULJE010000019">
    <property type="protein sequence ID" value="KAK1331891.1"/>
    <property type="molecule type" value="Genomic_DNA"/>
</dbReference>
<comment type="caution">
    <text evidence="1">The sequence shown here is derived from an EMBL/GenBank/DDBJ whole genome shotgun (WGS) entry which is preliminary data.</text>
</comment>
<gene>
    <name evidence="1" type="ORF">QTO34_007567</name>
</gene>